<feature type="transmembrane region" description="Helical" evidence="6">
    <location>
        <begin position="54"/>
        <end position="73"/>
    </location>
</feature>
<feature type="transmembrane region" description="Helical" evidence="6">
    <location>
        <begin position="21"/>
        <end position="48"/>
    </location>
</feature>
<dbReference type="InterPro" id="IPR051401">
    <property type="entry name" value="GtrA_CellWall_Glycosyl"/>
</dbReference>
<accession>A0ABQ1J1J2</accession>
<evidence type="ECO:0000256" key="4">
    <source>
        <dbReference type="ARBA" id="ARBA00022989"/>
    </source>
</evidence>
<gene>
    <name evidence="8" type="ORF">GCM10010833_07170</name>
</gene>
<evidence type="ECO:0000313" key="9">
    <source>
        <dbReference type="Proteomes" id="UP000614261"/>
    </source>
</evidence>
<dbReference type="PANTHER" id="PTHR38459">
    <property type="entry name" value="PROPHAGE BACTOPRENOL-LINKED GLUCOSE TRANSLOCASE HOMOLOG"/>
    <property type="match status" value="1"/>
</dbReference>
<keyword evidence="4 6" id="KW-1133">Transmembrane helix</keyword>
<keyword evidence="3 6" id="KW-0812">Transmembrane</keyword>
<keyword evidence="9" id="KW-1185">Reference proteome</keyword>
<comment type="subcellular location">
    <subcellularLocation>
        <location evidence="1">Membrane</location>
        <topology evidence="1">Multi-pass membrane protein</topology>
    </subcellularLocation>
</comment>
<proteinExistence type="inferred from homology"/>
<name>A0ABQ1J1J2_9SPHN</name>
<dbReference type="RefSeq" id="WP_188512951.1">
    <property type="nucleotide sequence ID" value="NZ_BMGD01000001.1"/>
</dbReference>
<comment type="caution">
    <text evidence="8">The sequence shown here is derived from an EMBL/GenBank/DDBJ whole genome shotgun (WGS) entry which is preliminary data.</text>
</comment>
<dbReference type="InterPro" id="IPR007267">
    <property type="entry name" value="GtrA_DPMS_TM"/>
</dbReference>
<feature type="transmembrane region" description="Helical" evidence="6">
    <location>
        <begin position="85"/>
        <end position="109"/>
    </location>
</feature>
<dbReference type="EMBL" id="BMGD01000001">
    <property type="protein sequence ID" value="GGB55062.1"/>
    <property type="molecule type" value="Genomic_DNA"/>
</dbReference>
<keyword evidence="5 6" id="KW-0472">Membrane</keyword>
<comment type="similarity">
    <text evidence="2">Belongs to the GtrA family.</text>
</comment>
<feature type="domain" description="GtrA/DPMS transmembrane" evidence="7">
    <location>
        <begin position="23"/>
        <end position="140"/>
    </location>
</feature>
<evidence type="ECO:0000313" key="8">
    <source>
        <dbReference type="EMBL" id="GGB55062.1"/>
    </source>
</evidence>
<evidence type="ECO:0000256" key="3">
    <source>
        <dbReference type="ARBA" id="ARBA00022692"/>
    </source>
</evidence>
<feature type="transmembrane region" description="Helical" evidence="6">
    <location>
        <begin position="121"/>
        <end position="140"/>
    </location>
</feature>
<reference evidence="9" key="1">
    <citation type="journal article" date="2019" name="Int. J. Syst. Evol. Microbiol.">
        <title>The Global Catalogue of Microorganisms (GCM) 10K type strain sequencing project: providing services to taxonomists for standard genome sequencing and annotation.</title>
        <authorList>
            <consortium name="The Broad Institute Genomics Platform"/>
            <consortium name="The Broad Institute Genome Sequencing Center for Infectious Disease"/>
            <person name="Wu L."/>
            <person name="Ma J."/>
        </authorList>
    </citation>
    <scope>NUCLEOTIDE SEQUENCE [LARGE SCALE GENOMIC DNA]</scope>
    <source>
        <strain evidence="9">CGMCC 1.12851</strain>
    </source>
</reference>
<evidence type="ECO:0000256" key="5">
    <source>
        <dbReference type="ARBA" id="ARBA00023136"/>
    </source>
</evidence>
<evidence type="ECO:0000259" key="7">
    <source>
        <dbReference type="Pfam" id="PF04138"/>
    </source>
</evidence>
<organism evidence="8 9">
    <name type="scientific">Blastomonas aquatica</name>
    <dbReference type="NCBI Taxonomy" id="1510276"/>
    <lineage>
        <taxon>Bacteria</taxon>
        <taxon>Pseudomonadati</taxon>
        <taxon>Pseudomonadota</taxon>
        <taxon>Alphaproteobacteria</taxon>
        <taxon>Sphingomonadales</taxon>
        <taxon>Sphingomonadaceae</taxon>
        <taxon>Blastomonas</taxon>
    </lineage>
</organism>
<sequence length="145" mass="15097">MIRPLAQWAVQCALRCADIRVLRYLAVSIGALAVDVGVFLGCLGAGIAPGPAAALGYSLGIIAHWLLSSRAVFNDTVAAGGRGRLVQKSLFVISALAGLALTTLIVILADRAGLDPRAAKLVAIAVSFAVVYLVRSQVVFKDGRR</sequence>
<protein>
    <recommendedName>
        <fullName evidence="7">GtrA/DPMS transmembrane domain-containing protein</fullName>
    </recommendedName>
</protein>
<evidence type="ECO:0000256" key="1">
    <source>
        <dbReference type="ARBA" id="ARBA00004141"/>
    </source>
</evidence>
<dbReference type="Proteomes" id="UP000614261">
    <property type="component" value="Unassembled WGS sequence"/>
</dbReference>
<dbReference type="PANTHER" id="PTHR38459:SF1">
    <property type="entry name" value="PROPHAGE BACTOPRENOL-LINKED GLUCOSE TRANSLOCASE HOMOLOG"/>
    <property type="match status" value="1"/>
</dbReference>
<evidence type="ECO:0000256" key="6">
    <source>
        <dbReference type="SAM" id="Phobius"/>
    </source>
</evidence>
<evidence type="ECO:0000256" key="2">
    <source>
        <dbReference type="ARBA" id="ARBA00009399"/>
    </source>
</evidence>
<dbReference type="Pfam" id="PF04138">
    <property type="entry name" value="GtrA_DPMS_TM"/>
    <property type="match status" value="1"/>
</dbReference>